<proteinExistence type="predicted"/>
<accession>A0A1L3GFT8</accession>
<dbReference type="InterPro" id="IPR036061">
    <property type="entry name" value="CheW-like_dom_sf"/>
</dbReference>
<evidence type="ECO:0000259" key="1">
    <source>
        <dbReference type="PROSITE" id="PS50851"/>
    </source>
</evidence>
<dbReference type="Pfam" id="PF01584">
    <property type="entry name" value="CheW"/>
    <property type="match status" value="1"/>
</dbReference>
<dbReference type="AlphaFoldDB" id="A0A1L3GFT8"/>
<dbReference type="OrthoDB" id="3291462at2"/>
<dbReference type="SUPFAM" id="SSF50341">
    <property type="entry name" value="CheW-like"/>
    <property type="match status" value="1"/>
</dbReference>
<dbReference type="PROSITE" id="PS50851">
    <property type="entry name" value="CHEW"/>
    <property type="match status" value="1"/>
</dbReference>
<reference evidence="2 3" key="1">
    <citation type="journal article" date="2017" name="Genome Announc.">
        <title>Complete Genome Sequences of Two Acetylene-Fermenting Pelobacter acetylenicus Strains.</title>
        <authorList>
            <person name="Sutton J.M."/>
            <person name="Baesman S.M."/>
            <person name="Fierst J.L."/>
            <person name="Poret-Peterson A.T."/>
            <person name="Oremland R.S."/>
            <person name="Dunlap D.S."/>
            <person name="Akob D.M."/>
        </authorList>
    </citation>
    <scope>NUCLEOTIDE SEQUENCE [LARGE SCALE GENOMIC DNA]</scope>
    <source>
        <strain evidence="2 3">DSM 3247</strain>
    </source>
</reference>
<dbReference type="GO" id="GO:0006935">
    <property type="term" value="P:chemotaxis"/>
    <property type="evidence" value="ECO:0007669"/>
    <property type="project" value="InterPro"/>
</dbReference>
<dbReference type="GO" id="GO:0007165">
    <property type="term" value="P:signal transduction"/>
    <property type="evidence" value="ECO:0007669"/>
    <property type="project" value="InterPro"/>
</dbReference>
<dbReference type="STRING" id="29542.A6070_00380"/>
<evidence type="ECO:0000313" key="2">
    <source>
        <dbReference type="EMBL" id="APG24705.1"/>
    </source>
</evidence>
<dbReference type="Proteomes" id="UP000182264">
    <property type="component" value="Chromosome"/>
</dbReference>
<feature type="domain" description="CheW-like" evidence="1">
    <location>
        <begin position="1"/>
        <end position="138"/>
    </location>
</feature>
<keyword evidence="3" id="KW-1185">Reference proteome</keyword>
<sequence>MNQTLLLTSGSSLFGLAVKDVAEVLDPRPVYPVPRAPSWVLGAVGRHDRVLPVIDLACLHGTRQGEKGQIVVLDGGRLSLAVTVVHGLTQRGFGMPGALHLPWVVEMFICSRGLAGLIDPGALTDFLKQSLLATRCFFGDSLAAWEGR</sequence>
<evidence type="ECO:0000313" key="3">
    <source>
        <dbReference type="Proteomes" id="UP000182264"/>
    </source>
</evidence>
<dbReference type="RefSeq" id="WP_072286547.1">
    <property type="nucleotide sequence ID" value="NZ_CP015455.1"/>
</dbReference>
<dbReference type="InterPro" id="IPR002545">
    <property type="entry name" value="CheW-lke_dom"/>
</dbReference>
<dbReference type="Gene3D" id="2.40.50.180">
    <property type="entry name" value="CheA-289, Domain 4"/>
    <property type="match status" value="1"/>
</dbReference>
<dbReference type="EMBL" id="CP015518">
    <property type="protein sequence ID" value="APG24705.1"/>
    <property type="molecule type" value="Genomic_DNA"/>
</dbReference>
<dbReference type="Gene3D" id="2.30.30.40">
    <property type="entry name" value="SH3 Domains"/>
    <property type="match status" value="1"/>
</dbReference>
<protein>
    <recommendedName>
        <fullName evidence="1">CheW-like domain-containing protein</fullName>
    </recommendedName>
</protein>
<organism evidence="2 3">
    <name type="scientific">Syntrophotalea acetylenica</name>
    <name type="common">Pelobacter acetylenicus</name>
    <dbReference type="NCBI Taxonomy" id="29542"/>
    <lineage>
        <taxon>Bacteria</taxon>
        <taxon>Pseudomonadati</taxon>
        <taxon>Thermodesulfobacteriota</taxon>
        <taxon>Desulfuromonadia</taxon>
        <taxon>Desulfuromonadales</taxon>
        <taxon>Syntrophotaleaceae</taxon>
        <taxon>Syntrophotalea</taxon>
    </lineage>
</organism>
<dbReference type="KEGG" id="pace:A6070_00380"/>
<dbReference type="SMART" id="SM00260">
    <property type="entry name" value="CheW"/>
    <property type="match status" value="1"/>
</dbReference>
<name>A0A1L3GFT8_SYNAC</name>
<gene>
    <name evidence="2" type="ORF">A7E75_06445</name>
</gene>